<evidence type="ECO:0000313" key="2">
    <source>
        <dbReference type="EMBL" id="TDZ49586.1"/>
    </source>
</evidence>
<gene>
    <name evidence="2" type="ORF">CTRI78_v008086</name>
</gene>
<name>A0A4R8R0H2_COLTR</name>
<protein>
    <submittedName>
        <fullName evidence="2">Uncharacterized protein</fullName>
    </submittedName>
</protein>
<evidence type="ECO:0000313" key="3">
    <source>
        <dbReference type="Proteomes" id="UP000295703"/>
    </source>
</evidence>
<dbReference type="STRING" id="5466.A0A4R8R0H2"/>
<accession>A0A4R8R0H2</accession>
<proteinExistence type="predicted"/>
<dbReference type="AlphaFoldDB" id="A0A4R8R0H2"/>
<feature type="compositionally biased region" description="Low complexity" evidence="1">
    <location>
        <begin position="297"/>
        <end position="307"/>
    </location>
</feature>
<keyword evidence="3" id="KW-1185">Reference proteome</keyword>
<dbReference type="Proteomes" id="UP000295703">
    <property type="component" value="Unassembled WGS sequence"/>
</dbReference>
<sequence>MGNVLGSPKGNALNPRLEPDPIIPEPYLTPGNRTLGFLFDDHQKAYPINWSWDMGIPDKHIDETWVTIMLGSGLRLDGAGGKTPYVTLWDDEGKRVGQHWPADDAQLWNNDKLSDKTFKIQHAHARDKMVTAKYVMISLFDGDGLCLSAVQVSNGLESTTWYGDMGQYCGMQWYLSERKLGHDLPAPKCVWLATDLGYSSSLHWHVPDVYGTKSKLAGYLMDQQKYMCHSTPRFAEWRGLTADGIIPFFKPVLQYEVDAETGLPGRDKTPEDAVDKIQWNKNANRFPSPHFGRSLPSTTQNETQSSSSRKKRGFNPNTGHLIITEQKGHEASLVCNSTTSYGWDVVSLRERKYCDMTVRRLYHLCDSGRQENCFDVDKEKLVGKGGINARGEASLLGVPEKRYTSRTHWKHGV</sequence>
<comment type="caution">
    <text evidence="2">The sequence shown here is derived from an EMBL/GenBank/DDBJ whole genome shotgun (WGS) entry which is preliminary data.</text>
</comment>
<dbReference type="EMBL" id="RYZW01000093">
    <property type="protein sequence ID" value="TDZ49586.1"/>
    <property type="molecule type" value="Genomic_DNA"/>
</dbReference>
<feature type="region of interest" description="Disordered" evidence="1">
    <location>
        <begin position="282"/>
        <end position="319"/>
    </location>
</feature>
<organism evidence="2 3">
    <name type="scientific">Colletotrichum trifolii</name>
    <dbReference type="NCBI Taxonomy" id="5466"/>
    <lineage>
        <taxon>Eukaryota</taxon>
        <taxon>Fungi</taxon>
        <taxon>Dikarya</taxon>
        <taxon>Ascomycota</taxon>
        <taxon>Pezizomycotina</taxon>
        <taxon>Sordariomycetes</taxon>
        <taxon>Hypocreomycetidae</taxon>
        <taxon>Glomerellales</taxon>
        <taxon>Glomerellaceae</taxon>
        <taxon>Colletotrichum</taxon>
        <taxon>Colletotrichum orbiculare species complex</taxon>
    </lineage>
</organism>
<reference evidence="2 3" key="1">
    <citation type="submission" date="2018-12" db="EMBL/GenBank/DDBJ databases">
        <title>Genome sequence and assembly of Colletotrichum trifolii.</title>
        <authorList>
            <person name="Gan P."/>
            <person name="Shirasu K."/>
        </authorList>
    </citation>
    <scope>NUCLEOTIDE SEQUENCE [LARGE SCALE GENOMIC DNA]</scope>
    <source>
        <strain evidence="2 3">543-2</strain>
    </source>
</reference>
<evidence type="ECO:0000256" key="1">
    <source>
        <dbReference type="SAM" id="MobiDB-lite"/>
    </source>
</evidence>